<organism evidence="1 2">
    <name type="scientific">Shewanella decolorationis</name>
    <dbReference type="NCBI Taxonomy" id="256839"/>
    <lineage>
        <taxon>Bacteria</taxon>
        <taxon>Pseudomonadati</taxon>
        <taxon>Pseudomonadota</taxon>
        <taxon>Gammaproteobacteria</taxon>
        <taxon>Alteromonadales</taxon>
        <taxon>Shewanellaceae</taxon>
        <taxon>Shewanella</taxon>
    </lineage>
</organism>
<dbReference type="KEGG" id="sdeo:D0436_12290"/>
<accession>A0A5B8QYM6</accession>
<dbReference type="EMBL" id="CP031775">
    <property type="protein sequence ID" value="QDZ91182.1"/>
    <property type="molecule type" value="Genomic_DNA"/>
</dbReference>
<protein>
    <submittedName>
        <fullName evidence="1">Helix-turn-helix domain-containing protein</fullName>
    </submittedName>
</protein>
<reference evidence="1 2" key="1">
    <citation type="journal article" date="2019" name="Ecotoxicol. Environ. Saf.">
        <title>Microbial characterization of heavy metal resistant bacterial strains isolated from an electroplating wastewater treatment plant.</title>
        <authorList>
            <person name="Cai X."/>
            <person name="Zheng X."/>
            <person name="Zhang D."/>
            <person name="Iqbal W."/>
            <person name="Liu C."/>
            <person name="Yang B."/>
            <person name="Zhao X."/>
            <person name="Lu X."/>
            <person name="Mao Y."/>
        </authorList>
    </citation>
    <scope>NUCLEOTIDE SEQUENCE [LARGE SCALE GENOMIC DNA]</scope>
    <source>
        <strain evidence="1 2">Ni1-3</strain>
    </source>
</reference>
<proteinExistence type="predicted"/>
<dbReference type="SUPFAM" id="SSF46785">
    <property type="entry name" value="Winged helix' DNA-binding domain"/>
    <property type="match status" value="1"/>
</dbReference>
<dbReference type="RefSeq" id="WP_208658944.1">
    <property type="nucleotide sequence ID" value="NZ_CP031775.2"/>
</dbReference>
<gene>
    <name evidence="1" type="ORF">D0436_12290</name>
</gene>
<dbReference type="AlphaFoldDB" id="A0A5B8QYM6"/>
<sequence>MRNQDISEDNIIHSTSSHQVQYRLPFELFNDQFGQTVYEISRMPIIDGYLLGGEVSLASALVRRCGYSLRTARRHIRRLEQSGLIISTPRLNLDGMKGTKLYRRLFD</sequence>
<dbReference type="Pfam" id="PF12840">
    <property type="entry name" value="HTH_20"/>
    <property type="match status" value="1"/>
</dbReference>
<evidence type="ECO:0000313" key="1">
    <source>
        <dbReference type="EMBL" id="QDZ91182.1"/>
    </source>
</evidence>
<name>A0A5B8QYM6_9GAMM</name>
<evidence type="ECO:0000313" key="2">
    <source>
        <dbReference type="Proteomes" id="UP000321124"/>
    </source>
</evidence>
<dbReference type="Proteomes" id="UP000321124">
    <property type="component" value="Chromosome"/>
</dbReference>
<dbReference type="InterPro" id="IPR036390">
    <property type="entry name" value="WH_DNA-bd_sf"/>
</dbReference>